<sequence>MDGMGRANETRTRTGCSFPSIDRGVSDFLAPRISVNYGMMIMPLDVKIAMFVYKLEIAPHEGESTHFEGREAALTSDKPRELTGLFLETRPCSGLVVRCSGIVVIFVLRGRAPKARRETFMTTETSFGKPSRVPEGHLKLVPRPWWSLGACRAVLGGRLLVSGAGPGSSCHSASSVVFGIPCPFVLLTTLFRLSQWTVLFSYGSGPRAHLFVSDCRVMNSVPGFGRESSCGKPVGQNGVLTLGAAKQRLGIGAVAMGLSRGLGLGLAEPWVPFD</sequence>
<organism evidence="1 2">
    <name type="scientific">Punica granatum</name>
    <name type="common">Pomegranate</name>
    <dbReference type="NCBI Taxonomy" id="22663"/>
    <lineage>
        <taxon>Eukaryota</taxon>
        <taxon>Viridiplantae</taxon>
        <taxon>Streptophyta</taxon>
        <taxon>Embryophyta</taxon>
        <taxon>Tracheophyta</taxon>
        <taxon>Spermatophyta</taxon>
        <taxon>Magnoliopsida</taxon>
        <taxon>eudicotyledons</taxon>
        <taxon>Gunneridae</taxon>
        <taxon>Pentapetalae</taxon>
        <taxon>rosids</taxon>
        <taxon>malvids</taxon>
        <taxon>Myrtales</taxon>
        <taxon>Lythraceae</taxon>
        <taxon>Punica</taxon>
    </lineage>
</organism>
<dbReference type="AlphaFoldDB" id="A0A2I0IXV0"/>
<evidence type="ECO:0000313" key="1">
    <source>
        <dbReference type="EMBL" id="PKI48755.1"/>
    </source>
</evidence>
<dbReference type="Proteomes" id="UP000233551">
    <property type="component" value="Unassembled WGS sequence"/>
</dbReference>
<reference evidence="1 2" key="1">
    <citation type="submission" date="2017-11" db="EMBL/GenBank/DDBJ databases">
        <title>De-novo sequencing of pomegranate (Punica granatum L.) genome.</title>
        <authorList>
            <person name="Akparov Z."/>
            <person name="Amiraslanov A."/>
            <person name="Hajiyeva S."/>
            <person name="Abbasov M."/>
            <person name="Kaur K."/>
            <person name="Hamwieh A."/>
            <person name="Solovyev V."/>
            <person name="Salamov A."/>
            <person name="Braich B."/>
            <person name="Kosarev P."/>
            <person name="Mahmoud A."/>
            <person name="Hajiyev E."/>
            <person name="Babayeva S."/>
            <person name="Izzatullayeva V."/>
            <person name="Mammadov A."/>
            <person name="Mammadov A."/>
            <person name="Sharifova S."/>
            <person name="Ojaghi J."/>
            <person name="Eynullazada K."/>
            <person name="Bayramov B."/>
            <person name="Abdulazimova A."/>
            <person name="Shahmuradov I."/>
        </authorList>
    </citation>
    <scope>NUCLEOTIDE SEQUENCE [LARGE SCALE GENOMIC DNA]</scope>
    <source>
        <strain evidence="2">cv. AG2017</strain>
        <tissue evidence="1">Leaf</tissue>
    </source>
</reference>
<protein>
    <submittedName>
        <fullName evidence="1">Uncharacterized protein</fullName>
    </submittedName>
</protein>
<keyword evidence="2" id="KW-1185">Reference proteome</keyword>
<dbReference type="EMBL" id="PGOL01002339">
    <property type="protein sequence ID" value="PKI48755.1"/>
    <property type="molecule type" value="Genomic_DNA"/>
</dbReference>
<comment type="caution">
    <text evidence="1">The sequence shown here is derived from an EMBL/GenBank/DDBJ whole genome shotgun (WGS) entry which is preliminary data.</text>
</comment>
<name>A0A2I0IXV0_PUNGR</name>
<accession>A0A2I0IXV0</accession>
<evidence type="ECO:0000313" key="2">
    <source>
        <dbReference type="Proteomes" id="UP000233551"/>
    </source>
</evidence>
<gene>
    <name evidence="1" type="ORF">CRG98_030856</name>
</gene>
<proteinExistence type="predicted"/>